<dbReference type="Proteomes" id="UP000011690">
    <property type="component" value="Unassembled WGS sequence"/>
</dbReference>
<dbReference type="InterPro" id="IPR050194">
    <property type="entry name" value="Glycosyltransferase_grp1"/>
</dbReference>
<accession>L9WEE6</accession>
<evidence type="ECO:0000313" key="4">
    <source>
        <dbReference type="Proteomes" id="UP000011690"/>
    </source>
</evidence>
<sequence length="414" mass="45291">MVSNAARTDCFAGYNCALVPNVATLEAVSLGSTTNLGADSGSPSMTGTQTVTAFTDLYLPTVNGVTYTVALWRDRWSRHHGSMDVVFPEMGGYEPRDGEYDVPSVGAPLYPRYRLGLPAVPSGLETPEIVHVHTPYTVGAAGIRFARQRDVPVVASYHTLLDDRVDQHVPPPLVDVCKRTHRAYERAFLERVDHVVAPTAFARRRLLTAIQPAVDVTVVSNGIDTTMFRPVDPAAFCDAYELPEGPVLGYTGRHGPEKNLEEAIDAVDATDYTLVLAGDGPARASLEVYARTVDADVRFLGFLDREELPAFYSTLDVFVFPSPVETQGLVALEATACATPVVAVDAGALTDSVIDGETGYRYEPGDLESFRWAIRRTLAEHDRLSDLCRRRRQMLSVEHSLEQLGDLYDDVRGN</sequence>
<comment type="caution">
    <text evidence="3">The sequence shown here is derived from an EMBL/GenBank/DDBJ whole genome shotgun (WGS) entry which is preliminary data.</text>
</comment>
<name>L9WEE6_9EURY</name>
<dbReference type="eggNOG" id="arCOG01403">
    <property type="taxonomic scope" value="Archaea"/>
</dbReference>
<dbReference type="Gene3D" id="3.40.50.2000">
    <property type="entry name" value="Glycogen Phosphorylase B"/>
    <property type="match status" value="2"/>
</dbReference>
<dbReference type="Pfam" id="PF00534">
    <property type="entry name" value="Glycos_transf_1"/>
    <property type="match status" value="1"/>
</dbReference>
<dbReference type="InterPro" id="IPR001296">
    <property type="entry name" value="Glyco_trans_1"/>
</dbReference>
<dbReference type="GO" id="GO:0016757">
    <property type="term" value="F:glycosyltransferase activity"/>
    <property type="evidence" value="ECO:0007669"/>
    <property type="project" value="InterPro"/>
</dbReference>
<reference evidence="3 4" key="1">
    <citation type="journal article" date="2014" name="PLoS Genet.">
        <title>Phylogenetically driven sequencing of extremely halophilic archaea reveals strategies for static and dynamic osmo-response.</title>
        <authorList>
            <person name="Becker E.A."/>
            <person name="Seitzer P.M."/>
            <person name="Tritt A."/>
            <person name="Larsen D."/>
            <person name="Krusor M."/>
            <person name="Yao A.I."/>
            <person name="Wu D."/>
            <person name="Madern D."/>
            <person name="Eisen J.A."/>
            <person name="Darling A.E."/>
            <person name="Facciotti M.T."/>
        </authorList>
    </citation>
    <scope>NUCLEOTIDE SEQUENCE [LARGE SCALE GENOMIC DNA]</scope>
    <source>
        <strain evidence="3 4">JCM 10635</strain>
    </source>
</reference>
<feature type="domain" description="Glycosyltransferase subfamily 4-like N-terminal" evidence="2">
    <location>
        <begin position="62"/>
        <end position="226"/>
    </location>
</feature>
<dbReference type="PANTHER" id="PTHR45947">
    <property type="entry name" value="SULFOQUINOVOSYL TRANSFERASE SQD2"/>
    <property type="match status" value="1"/>
</dbReference>
<organism evidence="3 4">
    <name type="scientific">Natronorubrum bangense JCM 10635</name>
    <dbReference type="NCBI Taxonomy" id="1227500"/>
    <lineage>
        <taxon>Archaea</taxon>
        <taxon>Methanobacteriati</taxon>
        <taxon>Methanobacteriota</taxon>
        <taxon>Stenosarchaea group</taxon>
        <taxon>Halobacteria</taxon>
        <taxon>Halobacteriales</taxon>
        <taxon>Natrialbaceae</taxon>
        <taxon>Natronorubrum</taxon>
    </lineage>
</organism>
<dbReference type="STRING" id="1227500.C494_11585"/>
<dbReference type="PANTHER" id="PTHR45947:SF3">
    <property type="entry name" value="SULFOQUINOVOSYL TRANSFERASE SQD2"/>
    <property type="match status" value="1"/>
</dbReference>
<dbReference type="AlphaFoldDB" id="L9WEE6"/>
<keyword evidence="4" id="KW-1185">Reference proteome</keyword>
<dbReference type="EMBL" id="AOHY01000034">
    <property type="protein sequence ID" value="ELY47839.1"/>
    <property type="molecule type" value="Genomic_DNA"/>
</dbReference>
<keyword evidence="3" id="KW-0808">Transferase</keyword>
<feature type="domain" description="Glycosyl transferase family 1" evidence="1">
    <location>
        <begin position="244"/>
        <end position="386"/>
    </location>
</feature>
<evidence type="ECO:0000259" key="2">
    <source>
        <dbReference type="Pfam" id="PF13439"/>
    </source>
</evidence>
<dbReference type="InterPro" id="IPR028098">
    <property type="entry name" value="Glyco_trans_4-like_N"/>
</dbReference>
<dbReference type="Pfam" id="PF13439">
    <property type="entry name" value="Glyco_transf_4"/>
    <property type="match status" value="1"/>
</dbReference>
<dbReference type="SUPFAM" id="SSF53756">
    <property type="entry name" value="UDP-Glycosyltransferase/glycogen phosphorylase"/>
    <property type="match status" value="1"/>
</dbReference>
<dbReference type="PATRIC" id="fig|1227500.6.peg.2332"/>
<protein>
    <submittedName>
        <fullName evidence="3">Group 1 glycosyl transferase</fullName>
    </submittedName>
</protein>
<proteinExistence type="predicted"/>
<evidence type="ECO:0000259" key="1">
    <source>
        <dbReference type="Pfam" id="PF00534"/>
    </source>
</evidence>
<evidence type="ECO:0000313" key="3">
    <source>
        <dbReference type="EMBL" id="ELY47839.1"/>
    </source>
</evidence>
<gene>
    <name evidence="3" type="ORF">C494_11585</name>
</gene>